<dbReference type="InterPro" id="IPR027417">
    <property type="entry name" value="P-loop_NTPase"/>
</dbReference>
<dbReference type="InterPro" id="IPR001680">
    <property type="entry name" value="WD40_rpt"/>
</dbReference>
<dbReference type="InterPro" id="IPR053137">
    <property type="entry name" value="NLR-like"/>
</dbReference>
<dbReference type="RefSeq" id="XP_030985726.1">
    <property type="nucleotide sequence ID" value="XM_031122751.1"/>
</dbReference>
<keyword evidence="3" id="KW-0732">Signal</keyword>
<dbReference type="Proteomes" id="UP000515153">
    <property type="component" value="Unplaced"/>
</dbReference>
<feature type="signal peptide" evidence="3">
    <location>
        <begin position="1"/>
        <end position="22"/>
    </location>
</feature>
<evidence type="ECO:0000313" key="5">
    <source>
        <dbReference type="Proteomes" id="UP000515153"/>
    </source>
</evidence>
<feature type="repeat" description="WD" evidence="2">
    <location>
        <begin position="962"/>
        <end position="1003"/>
    </location>
</feature>
<evidence type="ECO:0000259" key="4">
    <source>
        <dbReference type="Pfam" id="PF24883"/>
    </source>
</evidence>
<dbReference type="PROSITE" id="PS50294">
    <property type="entry name" value="WD_REPEATS_REGION"/>
    <property type="match status" value="1"/>
</dbReference>
<accession>A0A6P8BF63</accession>
<dbReference type="InterPro" id="IPR035994">
    <property type="entry name" value="Nucleoside_phosphorylase_sf"/>
</dbReference>
<dbReference type="InterPro" id="IPR056884">
    <property type="entry name" value="NPHP3-like_N"/>
</dbReference>
<dbReference type="Pfam" id="PF00400">
    <property type="entry name" value="WD40"/>
    <property type="match status" value="1"/>
</dbReference>
<organism evidence="5 6">
    <name type="scientific">Pyricularia grisea</name>
    <name type="common">Crabgrass-specific blast fungus</name>
    <name type="synonym">Magnaporthe grisea</name>
    <dbReference type="NCBI Taxonomy" id="148305"/>
    <lineage>
        <taxon>Eukaryota</taxon>
        <taxon>Fungi</taxon>
        <taxon>Dikarya</taxon>
        <taxon>Ascomycota</taxon>
        <taxon>Pezizomycotina</taxon>
        <taxon>Sordariomycetes</taxon>
        <taxon>Sordariomycetidae</taxon>
        <taxon>Magnaporthales</taxon>
        <taxon>Pyriculariaceae</taxon>
        <taxon>Pyricularia</taxon>
    </lineage>
</organism>
<sequence length="1101" mass="123089">MRITGATAFPILLLEMVPSSLINTPTNTASLISSPALSDGKFVCNQNQSWPTKACNNQGKKYHTPAFYQSSSQPCGDRELRSKFCQAAASSALELAPINSFSFSASATFFDEEHDNVDTVDSDKNIYLFGSIGTHNIVMASLPKGRIGTNPAASAIGDMARSFPNLRFVVMVGIAGGAPTAHNNIRLGDVIVGVPGNRQGGVRHCDFGVSKQNADFKEYGHLNGPPTKILGAIARLQTKHTRRGHDFEKRIAANLNENFRMKSKYSRPKADVLYEPDCEHPTGKNISLCSITCPPQSILERTERNEDDLIQVHYGVIASGNRKIEDALYRNKYAEEANIQCFKIKATGILNRFPYLIIRGICDYADTHINKNWQRFAAMAAATYTYDFLSSIPPKAIKAEKQLVEVINKLPKIEKINRDIAFTKLPTAKGATFDDHANEHDPACHPDTRVDLLDDINKRIQNPDGKHIFWLRGMAGTGKSTISRTVAKKVSETKMPIASFFFKKGEGDRGKAARFFTTIVDQLLPDLASHIHSAVESNPNIADKTMKKQFEKLFLKPLNKCNGANSQPLFVVVDALNERNRKKNVTTLIRLFPKAEKTKSYHLRFFVTSRPKMPIRLGFKNIADKYKNLALHEIPKSDIIKDIFTFLRFKLDRIRLNFNKTVPGSGLPPDWPPLASFKDFVDMAVPLFIFASTACRFIANSEFGNPWEQLNKIIEYKGKGQRSRLYATYLLILNQLFLKRTNLGLVKRTKKKQAEIIEWFRDIVGTIVLFANPLPSALLAYVLDRTKLDVNSKLRRLHFIFNISDNPLAPVKLLHLFFRDFLVDNENRDGNLFWIDAQKTHKQLAGRCFKLLSIGDNLKKDVCNLRRPGISRSEISEQIINTALPPDVKYACRYWVYYWNGSKLGIRNDDIVHRFLSKHLLYWLEILGIIGRIRESINMRVSGLAATGATGGLKVDTCLQTLEGHSKSVNLITFSADGHELASASHDGTVKLWDPATGACTATLKGYTKTLSFNATALYLQTDFGAILLTKHPGPTCHKVKGIGCSDSWITSNGQNFLYLPPKYRPSHLTTAGSVVALGSGSGRIIFCRICRMTLNGFFLK</sequence>
<evidence type="ECO:0000256" key="3">
    <source>
        <dbReference type="SAM" id="SignalP"/>
    </source>
</evidence>
<dbReference type="Gene3D" id="2.130.10.10">
    <property type="entry name" value="YVTN repeat-like/Quinoprotein amine dehydrogenase"/>
    <property type="match status" value="1"/>
</dbReference>
<dbReference type="SUPFAM" id="SSF50978">
    <property type="entry name" value="WD40 repeat-like"/>
    <property type="match status" value="1"/>
</dbReference>
<protein>
    <recommendedName>
        <fullName evidence="4">Nephrocystin 3-like N-terminal domain-containing protein</fullName>
    </recommendedName>
</protein>
<dbReference type="Gene3D" id="3.40.50.300">
    <property type="entry name" value="P-loop containing nucleotide triphosphate hydrolases"/>
    <property type="match status" value="1"/>
</dbReference>
<dbReference type="GeneID" id="41957662"/>
<reference evidence="6" key="3">
    <citation type="submission" date="2025-08" db="UniProtKB">
        <authorList>
            <consortium name="RefSeq"/>
        </authorList>
    </citation>
    <scope>IDENTIFICATION</scope>
    <source>
        <strain evidence="6">NI907</strain>
    </source>
</reference>
<dbReference type="Pfam" id="PF24883">
    <property type="entry name" value="NPHP3_N"/>
    <property type="match status" value="1"/>
</dbReference>
<reference evidence="6" key="2">
    <citation type="submission" date="2019-10" db="EMBL/GenBank/DDBJ databases">
        <authorList>
            <consortium name="NCBI Genome Project"/>
        </authorList>
    </citation>
    <scope>NUCLEOTIDE SEQUENCE</scope>
    <source>
        <strain evidence="6">NI907</strain>
    </source>
</reference>
<evidence type="ECO:0000256" key="2">
    <source>
        <dbReference type="PROSITE-ProRule" id="PRU00221"/>
    </source>
</evidence>
<evidence type="ECO:0000256" key="1">
    <source>
        <dbReference type="ARBA" id="ARBA00022737"/>
    </source>
</evidence>
<gene>
    <name evidence="6" type="ORF">PgNI_02690</name>
</gene>
<dbReference type="GO" id="GO:0009116">
    <property type="term" value="P:nucleoside metabolic process"/>
    <property type="evidence" value="ECO:0007669"/>
    <property type="project" value="InterPro"/>
</dbReference>
<dbReference type="AlphaFoldDB" id="A0A6P8BF63"/>
<dbReference type="PANTHER" id="PTHR46082">
    <property type="entry name" value="ATP/GTP-BINDING PROTEIN-RELATED"/>
    <property type="match status" value="1"/>
</dbReference>
<evidence type="ECO:0000313" key="6">
    <source>
        <dbReference type="RefSeq" id="XP_030985726.1"/>
    </source>
</evidence>
<keyword evidence="2" id="KW-0853">WD repeat</keyword>
<dbReference type="GO" id="GO:0003824">
    <property type="term" value="F:catalytic activity"/>
    <property type="evidence" value="ECO:0007669"/>
    <property type="project" value="InterPro"/>
</dbReference>
<keyword evidence="1" id="KW-0677">Repeat</keyword>
<dbReference type="KEGG" id="pgri:PgNI_02690"/>
<dbReference type="PANTHER" id="PTHR46082:SF11">
    <property type="entry name" value="AAA+ ATPASE DOMAIN-CONTAINING PROTEIN-RELATED"/>
    <property type="match status" value="1"/>
</dbReference>
<proteinExistence type="predicted"/>
<dbReference type="InterPro" id="IPR036322">
    <property type="entry name" value="WD40_repeat_dom_sf"/>
</dbReference>
<keyword evidence="5" id="KW-1185">Reference proteome</keyword>
<reference evidence="6" key="1">
    <citation type="journal article" date="2019" name="Mol. Biol. Evol.">
        <title>Blast fungal genomes show frequent chromosomal changes, gene gains and losses, and effector gene turnover.</title>
        <authorList>
            <person name="Gomez Luciano L.B."/>
            <person name="Jason Tsai I."/>
            <person name="Chuma I."/>
            <person name="Tosa Y."/>
            <person name="Chen Y.H."/>
            <person name="Li J.Y."/>
            <person name="Li M.Y."/>
            <person name="Jade Lu M.Y."/>
            <person name="Nakayashiki H."/>
            <person name="Li W.H."/>
        </authorList>
    </citation>
    <scope>NUCLEOTIDE SEQUENCE</scope>
    <source>
        <strain evidence="6">NI907</strain>
    </source>
</reference>
<dbReference type="PROSITE" id="PS50082">
    <property type="entry name" value="WD_REPEATS_2"/>
    <property type="match status" value="1"/>
</dbReference>
<feature type="domain" description="Nephrocystin 3-like N-terminal" evidence="4">
    <location>
        <begin position="457"/>
        <end position="610"/>
    </location>
</feature>
<dbReference type="Gene3D" id="3.40.50.1580">
    <property type="entry name" value="Nucleoside phosphorylase domain"/>
    <property type="match status" value="1"/>
</dbReference>
<name>A0A6P8BF63_PYRGI</name>
<feature type="chain" id="PRO_5028440581" description="Nephrocystin 3-like N-terminal domain-containing protein" evidence="3">
    <location>
        <begin position="23"/>
        <end position="1101"/>
    </location>
</feature>
<dbReference type="SUPFAM" id="SSF52540">
    <property type="entry name" value="P-loop containing nucleoside triphosphate hydrolases"/>
    <property type="match status" value="1"/>
</dbReference>
<dbReference type="SMART" id="SM00320">
    <property type="entry name" value="WD40"/>
    <property type="match status" value="1"/>
</dbReference>
<dbReference type="InterPro" id="IPR015943">
    <property type="entry name" value="WD40/YVTN_repeat-like_dom_sf"/>
</dbReference>
<dbReference type="SUPFAM" id="SSF53167">
    <property type="entry name" value="Purine and uridine phosphorylases"/>
    <property type="match status" value="1"/>
</dbReference>